<dbReference type="InterPro" id="IPR050250">
    <property type="entry name" value="Macrolide_Exporter_MacB"/>
</dbReference>
<dbReference type="PANTHER" id="PTHR30572">
    <property type="entry name" value="MEMBRANE COMPONENT OF TRANSPORTER-RELATED"/>
    <property type="match status" value="1"/>
</dbReference>
<feature type="transmembrane region" description="Helical" evidence="7">
    <location>
        <begin position="338"/>
        <end position="364"/>
    </location>
</feature>
<dbReference type="RefSeq" id="WP_338501231.1">
    <property type="nucleotide sequence ID" value="NZ_CP145607.1"/>
</dbReference>
<evidence type="ECO:0000256" key="7">
    <source>
        <dbReference type="SAM" id="Phobius"/>
    </source>
</evidence>
<dbReference type="PANTHER" id="PTHR30572:SF4">
    <property type="entry name" value="ABC TRANSPORTER PERMEASE YTRF"/>
    <property type="match status" value="1"/>
</dbReference>
<keyword evidence="11" id="KW-1185">Reference proteome</keyword>
<evidence type="ECO:0000256" key="2">
    <source>
        <dbReference type="ARBA" id="ARBA00022475"/>
    </source>
</evidence>
<evidence type="ECO:0000256" key="6">
    <source>
        <dbReference type="ARBA" id="ARBA00038076"/>
    </source>
</evidence>
<evidence type="ECO:0000313" key="11">
    <source>
        <dbReference type="Proteomes" id="UP001382935"/>
    </source>
</evidence>
<dbReference type="EMBL" id="CP145607">
    <property type="protein sequence ID" value="WWM69300.1"/>
    <property type="molecule type" value="Genomic_DNA"/>
</dbReference>
<organism evidence="10 11">
    <name type="scientific">Sphingomonas kaistensis</name>
    <dbReference type="NCBI Taxonomy" id="298708"/>
    <lineage>
        <taxon>Bacteria</taxon>
        <taxon>Pseudomonadati</taxon>
        <taxon>Pseudomonadota</taxon>
        <taxon>Alphaproteobacteria</taxon>
        <taxon>Sphingomonadales</taxon>
        <taxon>Sphingomonadaceae</taxon>
        <taxon>Sphingomonas</taxon>
    </lineage>
</organism>
<evidence type="ECO:0000313" key="10">
    <source>
        <dbReference type="EMBL" id="WWM69300.1"/>
    </source>
</evidence>
<evidence type="ECO:0000256" key="4">
    <source>
        <dbReference type="ARBA" id="ARBA00022989"/>
    </source>
</evidence>
<feature type="transmembrane region" description="Helical" evidence="7">
    <location>
        <begin position="286"/>
        <end position="314"/>
    </location>
</feature>
<dbReference type="InterPro" id="IPR003838">
    <property type="entry name" value="ABC3_permease_C"/>
</dbReference>
<name>A0ABZ2G0E3_9SPHN</name>
<feature type="domain" description="ABC3 transporter permease C-terminal" evidence="8">
    <location>
        <begin position="293"/>
        <end position="406"/>
    </location>
</feature>
<evidence type="ECO:0000259" key="9">
    <source>
        <dbReference type="Pfam" id="PF12704"/>
    </source>
</evidence>
<evidence type="ECO:0000259" key="8">
    <source>
        <dbReference type="Pfam" id="PF02687"/>
    </source>
</evidence>
<keyword evidence="2" id="KW-1003">Cell membrane</keyword>
<sequence>MSAGGFIAGRLVDVGIALTALRTNLMRSILTALGVMIGVFAVILAMAVGSGAKVSVEETVAQLGSNMALIFPQQEGGRGGPNSAPGKLTERDAAAIERSIPGVIAIAPQIRATVQLSIPAKQVTTSGIAVTPGYAVASNTGIENGRLIEESDVRSAARVVVLGPTAATVLFGDLDPVGQTVRLNKVPFRVIGVLAGKGSSLGQDQDDVALVPLSTGRQRFTTSLRGPDDLSMLFVGFDPAMDLGDGKRELVRLLRARNNVEKGEPQPFAVRTTEEFQEESSMVTSIFQAVLVAIASISLLVGGIGIMNIMLVSVTERTREIGLRMALGARRRDIRNQFLVEAAVLCMIGGLLGLGLAAIAATVFERVAEFPAPIGIGTVLGSIAFSACIGLLFGGYPAIRASRLSPIEALRSE</sequence>
<keyword evidence="3 7" id="KW-0812">Transmembrane</keyword>
<dbReference type="Pfam" id="PF02687">
    <property type="entry name" value="FtsX"/>
    <property type="match status" value="1"/>
</dbReference>
<evidence type="ECO:0000256" key="1">
    <source>
        <dbReference type="ARBA" id="ARBA00004651"/>
    </source>
</evidence>
<dbReference type="InterPro" id="IPR025857">
    <property type="entry name" value="MacB_PCD"/>
</dbReference>
<comment type="subcellular location">
    <subcellularLocation>
        <location evidence="1">Cell membrane</location>
        <topology evidence="1">Multi-pass membrane protein</topology>
    </subcellularLocation>
</comment>
<feature type="domain" description="MacB-like periplasmic core" evidence="9">
    <location>
        <begin position="28"/>
        <end position="243"/>
    </location>
</feature>
<feature type="transmembrane region" description="Helical" evidence="7">
    <location>
        <begin position="29"/>
        <end position="49"/>
    </location>
</feature>
<feature type="transmembrane region" description="Helical" evidence="7">
    <location>
        <begin position="370"/>
        <end position="393"/>
    </location>
</feature>
<gene>
    <name evidence="10" type="ORF">V6R86_00930</name>
</gene>
<accession>A0ABZ2G0E3</accession>
<protein>
    <submittedName>
        <fullName evidence="10">ABC transporter permease</fullName>
    </submittedName>
</protein>
<dbReference type="Proteomes" id="UP001382935">
    <property type="component" value="Chromosome"/>
</dbReference>
<keyword evidence="4 7" id="KW-1133">Transmembrane helix</keyword>
<evidence type="ECO:0000256" key="3">
    <source>
        <dbReference type="ARBA" id="ARBA00022692"/>
    </source>
</evidence>
<comment type="similarity">
    <text evidence="6">Belongs to the ABC-4 integral membrane protein family.</text>
</comment>
<keyword evidence="5 7" id="KW-0472">Membrane</keyword>
<dbReference type="Pfam" id="PF12704">
    <property type="entry name" value="MacB_PCD"/>
    <property type="match status" value="1"/>
</dbReference>
<reference evidence="10 11" key="1">
    <citation type="submission" date="2024-02" db="EMBL/GenBank/DDBJ databases">
        <title>Full genome sequence of Sphingomonas kaistensis.</title>
        <authorList>
            <person name="Poletto B.L."/>
            <person name="Silva G."/>
            <person name="Galante D."/>
            <person name="Campos K.R."/>
            <person name="Santos M.B.N."/>
            <person name="Sacchi C.T."/>
        </authorList>
    </citation>
    <scope>NUCLEOTIDE SEQUENCE [LARGE SCALE GENOMIC DNA]</scope>
    <source>
        <strain evidence="10 11">MA4R</strain>
    </source>
</reference>
<proteinExistence type="inferred from homology"/>
<evidence type="ECO:0000256" key="5">
    <source>
        <dbReference type="ARBA" id="ARBA00023136"/>
    </source>
</evidence>